<dbReference type="Gene3D" id="3.60.10.10">
    <property type="entry name" value="Endonuclease/exonuclease/phosphatase"/>
    <property type="match status" value="1"/>
</dbReference>
<protein>
    <recommendedName>
        <fullName evidence="6">DUF4283 domain-containing protein</fullName>
    </recommendedName>
</protein>
<evidence type="ECO:0000313" key="4">
    <source>
        <dbReference type="EnsemblPlants" id="QL07p019949:mrna:CDS:1"/>
    </source>
</evidence>
<feature type="domain" description="Zinc knuckle CX2CX4HX4C" evidence="3">
    <location>
        <begin position="171"/>
        <end position="216"/>
    </location>
</feature>
<dbReference type="GO" id="GO:0003824">
    <property type="term" value="F:catalytic activity"/>
    <property type="evidence" value="ECO:0007669"/>
    <property type="project" value="InterPro"/>
</dbReference>
<dbReference type="Gramene" id="QL07p019949:mrna">
    <property type="protein sequence ID" value="QL07p019949:mrna:CDS:1"/>
    <property type="gene ID" value="QL07p019949"/>
</dbReference>
<proteinExistence type="predicted"/>
<sequence>MDEITNRYAGLRLSTKECAEVEIQTPEIETGPILVGKFYTKRWVNLESVARVLKLAWKTKESFKVSDLGENRALFLFKTMDDLDKVLLQGPWLYDKYLLILHKLQVGESAWKVWLDRVSFWIQIHGLPTMSQTKEVGMRIGETLGLVEKMDVDNKGFCMGGCLRIRASVKTTEPLCRGRKIRLGNAEPIWVDLKYERLPIFCYWCRLTDHDEKECLQWIQSKESLRPEEKQFDVWMRATSERSQKSQLVEGMRKGGRREDDDVDKKVDRMVSIPRKSTQGWQEVRGLQVGTSEPTYFDWDDAENTRKLENCVEQVKLGLALEKDFEKQLAEIEAGIHDEEARLMKAVGVEPKGMESSLCQDSILKNTHVNGFGSEVSNGPTQQALVGSPDAHGPNKLVNKEFDSEQAQPGHSIIFASASPATIKDANSVKKQGKGPKKTKTVPLATRKENMAGVRSNSCMDAMIVRGVDMDVDREEVGNKRRYCTPLMEIEGVNGNGKRVKVEGEEDPTLVFLMETKFKITEMEGIKRKVERQHGLVVPSQNRGGGLALIWKNTLQVEPLTYSLRHIDVIVNEEGGNKRWRFTGFYGNPEMSKREESWSLIRNLSNRCDLPWVIIGDFNELLHANEKEGGNARPEGQMKLFRDTINSCELRDMGYCGSDFTWSRKLGTKGWVRERLDRAFVSTEWIGMFPTAKIFHVANSVFDHNMLILKNAKPTRRRKKGQKQFRFESMWLKDERCSGVVNGAWEKGRLLGNEWPLLQCLEECRALLTEWNKQSFGHVGK</sequence>
<dbReference type="InterPro" id="IPR025558">
    <property type="entry name" value="DUF4283"/>
</dbReference>
<dbReference type="PANTHER" id="PTHR33710:SF62">
    <property type="entry name" value="DUF4283 DOMAIN PROTEIN"/>
    <property type="match status" value="1"/>
</dbReference>
<reference evidence="4" key="2">
    <citation type="submission" date="2021-01" db="UniProtKB">
        <authorList>
            <consortium name="EnsemblPlants"/>
        </authorList>
    </citation>
    <scope>IDENTIFICATION</scope>
</reference>
<dbReference type="EMBL" id="LRBV02000007">
    <property type="status" value="NOT_ANNOTATED_CDS"/>
    <property type="molecule type" value="Genomic_DNA"/>
</dbReference>
<feature type="domain" description="DUF4283" evidence="2">
    <location>
        <begin position="33"/>
        <end position="105"/>
    </location>
</feature>
<dbReference type="PANTHER" id="PTHR33710">
    <property type="entry name" value="BNAC02G09200D PROTEIN"/>
    <property type="match status" value="1"/>
</dbReference>
<dbReference type="Pfam" id="PF14392">
    <property type="entry name" value="zf-CCHC_4"/>
    <property type="match status" value="1"/>
</dbReference>
<evidence type="ECO:0000259" key="3">
    <source>
        <dbReference type="Pfam" id="PF14392"/>
    </source>
</evidence>
<dbReference type="InterPro" id="IPR036691">
    <property type="entry name" value="Endo/exonu/phosph_ase_sf"/>
</dbReference>
<dbReference type="AlphaFoldDB" id="A0A7N2R7P6"/>
<evidence type="ECO:0008006" key="6">
    <source>
        <dbReference type="Google" id="ProtNLM"/>
    </source>
</evidence>
<dbReference type="SUPFAM" id="SSF56219">
    <property type="entry name" value="DNase I-like"/>
    <property type="match status" value="1"/>
</dbReference>
<evidence type="ECO:0000313" key="5">
    <source>
        <dbReference type="Proteomes" id="UP000594261"/>
    </source>
</evidence>
<dbReference type="Pfam" id="PF03372">
    <property type="entry name" value="Exo_endo_phos"/>
    <property type="match status" value="1"/>
</dbReference>
<accession>A0A7N2R7P6</accession>
<dbReference type="Proteomes" id="UP000594261">
    <property type="component" value="Chromosome 7"/>
</dbReference>
<dbReference type="OMA" id="INSCELR"/>
<dbReference type="InParanoid" id="A0A7N2R7P6"/>
<keyword evidence="5" id="KW-1185">Reference proteome</keyword>
<dbReference type="EnsemblPlants" id="QL07p019949:mrna">
    <property type="protein sequence ID" value="QL07p019949:mrna:CDS:1"/>
    <property type="gene ID" value="QL07p019949"/>
</dbReference>
<reference evidence="4 5" key="1">
    <citation type="journal article" date="2016" name="G3 (Bethesda)">
        <title>First Draft Assembly and Annotation of the Genome of a California Endemic Oak Quercus lobata Nee (Fagaceae).</title>
        <authorList>
            <person name="Sork V.L."/>
            <person name="Fitz-Gibbon S.T."/>
            <person name="Puiu D."/>
            <person name="Crepeau M."/>
            <person name="Gugger P.F."/>
            <person name="Sherman R."/>
            <person name="Stevens K."/>
            <person name="Langley C.H."/>
            <person name="Pellegrini M."/>
            <person name="Salzberg S.L."/>
        </authorList>
    </citation>
    <scope>NUCLEOTIDE SEQUENCE [LARGE SCALE GENOMIC DNA]</scope>
    <source>
        <strain evidence="4 5">cv. SW786</strain>
    </source>
</reference>
<organism evidence="4 5">
    <name type="scientific">Quercus lobata</name>
    <name type="common">Valley oak</name>
    <dbReference type="NCBI Taxonomy" id="97700"/>
    <lineage>
        <taxon>Eukaryota</taxon>
        <taxon>Viridiplantae</taxon>
        <taxon>Streptophyta</taxon>
        <taxon>Embryophyta</taxon>
        <taxon>Tracheophyta</taxon>
        <taxon>Spermatophyta</taxon>
        <taxon>Magnoliopsida</taxon>
        <taxon>eudicotyledons</taxon>
        <taxon>Gunneridae</taxon>
        <taxon>Pentapetalae</taxon>
        <taxon>rosids</taxon>
        <taxon>fabids</taxon>
        <taxon>Fagales</taxon>
        <taxon>Fagaceae</taxon>
        <taxon>Quercus</taxon>
    </lineage>
</organism>
<feature type="domain" description="Endonuclease/exonuclease/phosphatase" evidence="1">
    <location>
        <begin position="506"/>
        <end position="685"/>
    </location>
</feature>
<evidence type="ECO:0000259" key="1">
    <source>
        <dbReference type="Pfam" id="PF03372"/>
    </source>
</evidence>
<evidence type="ECO:0000259" key="2">
    <source>
        <dbReference type="Pfam" id="PF14111"/>
    </source>
</evidence>
<dbReference type="InterPro" id="IPR025836">
    <property type="entry name" value="Zn_knuckle_CX2CX4HX4C"/>
</dbReference>
<dbReference type="InterPro" id="IPR005135">
    <property type="entry name" value="Endo/exonuclease/phosphatase"/>
</dbReference>
<name>A0A7N2R7P6_QUELO</name>
<dbReference type="Pfam" id="PF14111">
    <property type="entry name" value="DUF4283"/>
    <property type="match status" value="1"/>
</dbReference>